<organism evidence="2">
    <name type="scientific">Podoviridae sp. ctnCN2</name>
    <dbReference type="NCBI Taxonomy" id="2825274"/>
    <lineage>
        <taxon>Viruses</taxon>
        <taxon>Duplodnaviria</taxon>
        <taxon>Heunggongvirae</taxon>
        <taxon>Uroviricota</taxon>
        <taxon>Caudoviricetes</taxon>
    </lineage>
</organism>
<accession>A0A8S5PME4</accession>
<feature type="compositionally biased region" description="Polar residues" evidence="1">
    <location>
        <begin position="7"/>
        <end position="17"/>
    </location>
</feature>
<sequence>MPPNLKTGKSQVSSASSEGLGLPGDFRGRVHEYNDTNPVENVVYPYAKQKQALLVVQPGQQMVLTCYAEYDTTKVEIYKVMPSQGVPVQGSGGCCPVVTIGRSIILRRAKLECWRLDKCNPVFVIKTPGYYEVEVSGDTSETTVTAVVTPLQEVNVFAQTAPCACG</sequence>
<protein>
    <submittedName>
        <fullName evidence="2">Uncharacterized protein</fullName>
    </submittedName>
</protein>
<dbReference type="EMBL" id="BK015452">
    <property type="protein sequence ID" value="DAE07617.1"/>
    <property type="molecule type" value="Genomic_DNA"/>
</dbReference>
<evidence type="ECO:0000313" key="2">
    <source>
        <dbReference type="EMBL" id="DAE07617.1"/>
    </source>
</evidence>
<reference evidence="2" key="1">
    <citation type="journal article" date="2021" name="Proc. Natl. Acad. Sci. U.S.A.">
        <title>A Catalog of Tens of Thousands of Viruses from Human Metagenomes Reveals Hidden Associations with Chronic Diseases.</title>
        <authorList>
            <person name="Tisza M.J."/>
            <person name="Buck C.B."/>
        </authorList>
    </citation>
    <scope>NUCLEOTIDE SEQUENCE</scope>
    <source>
        <strain evidence="2">CtnCN2</strain>
    </source>
</reference>
<name>A0A8S5PME4_9CAUD</name>
<feature type="region of interest" description="Disordered" evidence="1">
    <location>
        <begin position="1"/>
        <end position="22"/>
    </location>
</feature>
<evidence type="ECO:0000256" key="1">
    <source>
        <dbReference type="SAM" id="MobiDB-lite"/>
    </source>
</evidence>
<proteinExistence type="predicted"/>